<evidence type="ECO:0000256" key="2">
    <source>
        <dbReference type="SAM" id="SignalP"/>
    </source>
</evidence>
<dbReference type="Gene3D" id="3.30.457.10">
    <property type="entry name" value="Copper amine oxidase-like, N-terminal domain"/>
    <property type="match status" value="1"/>
</dbReference>
<dbReference type="SUPFAM" id="SSF55383">
    <property type="entry name" value="Copper amine oxidase, domain N"/>
    <property type="match status" value="1"/>
</dbReference>
<dbReference type="Proteomes" id="UP000245423">
    <property type="component" value="Chromosome 1"/>
</dbReference>
<name>M1Z718_9FIRM</name>
<proteinExistence type="predicted"/>
<feature type="domain" description="Copper amine oxidase-like N-terminal" evidence="3">
    <location>
        <begin position="219"/>
        <end position="325"/>
    </location>
</feature>
<dbReference type="HOGENOM" id="CLU_818135_0_0_9"/>
<feature type="compositionally biased region" description="Acidic residues" evidence="1">
    <location>
        <begin position="71"/>
        <end position="94"/>
    </location>
</feature>
<dbReference type="AlphaFoldDB" id="M1Z718"/>
<dbReference type="EMBL" id="LT669839">
    <property type="protein sequence ID" value="SHD76785.1"/>
    <property type="molecule type" value="Genomic_DNA"/>
</dbReference>
<dbReference type="InterPro" id="IPR036582">
    <property type="entry name" value="Mao_N_sf"/>
</dbReference>
<keyword evidence="5" id="KW-1185">Reference proteome</keyword>
<dbReference type="Pfam" id="PF07833">
    <property type="entry name" value="Cu_amine_oxidN1"/>
    <property type="match status" value="1"/>
</dbReference>
<feature type="compositionally biased region" description="Basic and acidic residues" evidence="1">
    <location>
        <begin position="33"/>
        <end position="70"/>
    </location>
</feature>
<dbReference type="OrthoDB" id="2379109at2"/>
<evidence type="ECO:0000313" key="5">
    <source>
        <dbReference type="Proteomes" id="UP000245423"/>
    </source>
</evidence>
<organism evidence="4 5">
    <name type="scientific">[Clostridium] ultunense Esp</name>
    <dbReference type="NCBI Taxonomy" id="1288971"/>
    <lineage>
        <taxon>Bacteria</taxon>
        <taxon>Bacillati</taxon>
        <taxon>Bacillota</taxon>
        <taxon>Tissierellia</taxon>
        <taxon>Tissierellales</taxon>
        <taxon>Tepidimicrobiaceae</taxon>
        <taxon>Schnuerera</taxon>
    </lineage>
</organism>
<feature type="signal peptide" evidence="2">
    <location>
        <begin position="1"/>
        <end position="26"/>
    </location>
</feature>
<feature type="chain" id="PRO_5015096431" description="Copper amine oxidase-like N-terminal domain-containing protein" evidence="2">
    <location>
        <begin position="27"/>
        <end position="339"/>
    </location>
</feature>
<protein>
    <recommendedName>
        <fullName evidence="3">Copper amine oxidase-like N-terminal domain-containing protein</fullName>
    </recommendedName>
</protein>
<reference evidence="4 5" key="1">
    <citation type="submission" date="2016-11" db="EMBL/GenBank/DDBJ databases">
        <authorList>
            <person name="Manzoor S."/>
        </authorList>
    </citation>
    <scope>NUCLEOTIDE SEQUENCE [LARGE SCALE GENOMIC DNA]</scope>
    <source>
        <strain evidence="4">Clostridium ultunense strain Esp</strain>
    </source>
</reference>
<sequence>MKKFKTLLSLVIVAILVISSPLASFAGNGNKNKAKENIKQEKAIKEKKNNKNKNKNNEPKKDKVETRLEEMDKEELENEDEDTNENEIEPEESQVEGVEDKGKNKDWKIDREKIKNEKKELNQKRKQLDMEKKDLEKQYKEAKDNGNAELAEELKSQVEDLEMERAKLKEERKELQFKFKEITRNKYTLEELDKLKEIGENLEEEDGEIEVIPVENIIIEDEDIKFDAPPIKKGGRTLVPVRTVSEGFGATVEWVAEDQKVTITKEDVEIVLHIDRNVAIVNGQEVEIDAPSTLYGGRTYVPLRFIAEAFGLEVNYDEETGMIEIEKIEENINQEETEK</sequence>
<dbReference type="InterPro" id="IPR012854">
    <property type="entry name" value="Cu_amine_oxidase-like_N"/>
</dbReference>
<feature type="compositionally biased region" description="Basic and acidic residues" evidence="1">
    <location>
        <begin position="98"/>
        <end position="109"/>
    </location>
</feature>
<evidence type="ECO:0000259" key="3">
    <source>
        <dbReference type="Pfam" id="PF07833"/>
    </source>
</evidence>
<accession>M1Z718</accession>
<evidence type="ECO:0000256" key="1">
    <source>
        <dbReference type="SAM" id="MobiDB-lite"/>
    </source>
</evidence>
<feature type="region of interest" description="Disordered" evidence="1">
    <location>
        <begin position="24"/>
        <end position="109"/>
    </location>
</feature>
<keyword evidence="2" id="KW-0732">Signal</keyword>
<dbReference type="RefSeq" id="WP_005583565.1">
    <property type="nucleotide sequence ID" value="NZ_LT669839.1"/>
</dbReference>
<evidence type="ECO:0000313" key="4">
    <source>
        <dbReference type="EMBL" id="SHD76785.1"/>
    </source>
</evidence>
<gene>
    <name evidence="4" type="ORF">CUESP1_1415</name>
</gene>